<reference evidence="4" key="1">
    <citation type="submission" date="2023-07" db="EMBL/GenBank/DDBJ databases">
        <title>Sequencing the genomes of 1000 actinobacteria strains.</title>
        <authorList>
            <person name="Klenk H.-P."/>
        </authorList>
    </citation>
    <scope>NUCLEOTIDE SEQUENCE</scope>
    <source>
        <strain evidence="4">DSM 45977</strain>
    </source>
</reference>
<evidence type="ECO:0000259" key="3">
    <source>
        <dbReference type="Pfam" id="PF01551"/>
    </source>
</evidence>
<name>A0AAE3ZBY0_9ACTN</name>
<evidence type="ECO:0000313" key="5">
    <source>
        <dbReference type="Proteomes" id="UP001180845"/>
    </source>
</evidence>
<dbReference type="SUPFAM" id="SSF51261">
    <property type="entry name" value="Duplicated hybrid motif"/>
    <property type="match status" value="1"/>
</dbReference>
<dbReference type="InterPro" id="IPR016047">
    <property type="entry name" value="M23ase_b-sheet_dom"/>
</dbReference>
<keyword evidence="5" id="KW-1185">Reference proteome</keyword>
<dbReference type="Proteomes" id="UP001180845">
    <property type="component" value="Unassembled WGS sequence"/>
</dbReference>
<evidence type="ECO:0000256" key="2">
    <source>
        <dbReference type="SAM" id="SignalP"/>
    </source>
</evidence>
<dbReference type="PANTHER" id="PTHR21666">
    <property type="entry name" value="PEPTIDASE-RELATED"/>
    <property type="match status" value="1"/>
</dbReference>
<feature type="signal peptide" evidence="2">
    <location>
        <begin position="1"/>
        <end position="19"/>
    </location>
</feature>
<keyword evidence="4" id="KW-0378">Hydrolase</keyword>
<dbReference type="EMBL" id="JAVDXW010000001">
    <property type="protein sequence ID" value="MDR7300709.1"/>
    <property type="molecule type" value="Genomic_DNA"/>
</dbReference>
<dbReference type="Pfam" id="PF01551">
    <property type="entry name" value="Peptidase_M23"/>
    <property type="match status" value="1"/>
</dbReference>
<evidence type="ECO:0000256" key="1">
    <source>
        <dbReference type="ARBA" id="ARBA00022729"/>
    </source>
</evidence>
<keyword evidence="1 2" id="KW-0732">Signal</keyword>
<protein>
    <submittedName>
        <fullName evidence="4">Murein DD-endopeptidase MepM/ murein hydrolase activator NlpD</fullName>
    </submittedName>
</protein>
<comment type="caution">
    <text evidence="4">The sequence shown here is derived from an EMBL/GenBank/DDBJ whole genome shotgun (WGS) entry which is preliminary data.</text>
</comment>
<accession>A0AAE3ZBY0</accession>
<feature type="domain" description="M23ase beta-sheet core" evidence="3">
    <location>
        <begin position="70"/>
        <end position="167"/>
    </location>
</feature>
<feature type="chain" id="PRO_5041971296" evidence="2">
    <location>
        <begin position="20"/>
        <end position="189"/>
    </location>
</feature>
<dbReference type="InterPro" id="IPR050570">
    <property type="entry name" value="Cell_wall_metabolism_enzyme"/>
</dbReference>
<dbReference type="Gene3D" id="2.70.70.10">
    <property type="entry name" value="Glucose Permease (Domain IIA)"/>
    <property type="match status" value="1"/>
</dbReference>
<sequence length="189" mass="19796">MRPVLPALMLVTSLTSATAAISAPHSSPAPPMPPTRAVVPAEPDHFGSPLPGPREVVRAFDAPETDYGSGHRGVDLAGTAGQPVRAAATGLVVYAGRVVDRPVISIEHPGGIRTTYEPVTPEVVAGERVTRGQRIGTLAGGHPECAVQAPASCLHWGARLRSEYLNPLRLLGHGAVRLLPWHGTTSARR</sequence>
<dbReference type="GO" id="GO:0004222">
    <property type="term" value="F:metalloendopeptidase activity"/>
    <property type="evidence" value="ECO:0007669"/>
    <property type="project" value="TreeGrafter"/>
</dbReference>
<dbReference type="InterPro" id="IPR011055">
    <property type="entry name" value="Dup_hybrid_motif"/>
</dbReference>
<dbReference type="CDD" id="cd12797">
    <property type="entry name" value="M23_peptidase"/>
    <property type="match status" value="1"/>
</dbReference>
<organism evidence="4 5">
    <name type="scientific">Haloactinomyces albus</name>
    <dbReference type="NCBI Taxonomy" id="1352928"/>
    <lineage>
        <taxon>Bacteria</taxon>
        <taxon>Bacillati</taxon>
        <taxon>Actinomycetota</taxon>
        <taxon>Actinomycetes</taxon>
        <taxon>Actinopolysporales</taxon>
        <taxon>Actinopolysporaceae</taxon>
        <taxon>Haloactinomyces</taxon>
    </lineage>
</organism>
<gene>
    <name evidence="4" type="ORF">JOF55_000890</name>
</gene>
<dbReference type="AlphaFoldDB" id="A0AAE3ZBY0"/>
<dbReference type="PANTHER" id="PTHR21666:SF289">
    <property type="entry name" value="L-ALA--D-GLU ENDOPEPTIDASE"/>
    <property type="match status" value="1"/>
</dbReference>
<dbReference type="RefSeq" id="WP_310269925.1">
    <property type="nucleotide sequence ID" value="NZ_JAVDXW010000001.1"/>
</dbReference>
<proteinExistence type="predicted"/>
<evidence type="ECO:0000313" key="4">
    <source>
        <dbReference type="EMBL" id="MDR7300709.1"/>
    </source>
</evidence>